<keyword evidence="1" id="KW-0677">Repeat</keyword>
<dbReference type="InterPro" id="IPR050745">
    <property type="entry name" value="Multifunctional_regulatory"/>
</dbReference>
<dbReference type="SMART" id="SM00248">
    <property type="entry name" value="ANK"/>
    <property type="match status" value="2"/>
</dbReference>
<dbReference type="PROSITE" id="PS50088">
    <property type="entry name" value="ANK_REPEAT"/>
    <property type="match status" value="1"/>
</dbReference>
<name>A0A381WI14_9ZZZZ</name>
<dbReference type="Gene3D" id="1.25.40.20">
    <property type="entry name" value="Ankyrin repeat-containing domain"/>
    <property type="match status" value="1"/>
</dbReference>
<gene>
    <name evidence="3" type="ORF">METZ01_LOCUS104417</name>
</gene>
<accession>A0A381WI14</accession>
<sequence length="134" mass="14273">MVLLLVGCGNDLAAPQSSLDQGEETNVWQAAMLGRVEPLKAALAKGSDINELNQDGWAPLHLAVVANQVAIVEWLLKNGVRINAETAGSRSALDIALTPGFMENEGEQKVRAEITRLLRQHGGQRGSACCGKTE</sequence>
<dbReference type="EMBL" id="UINC01011725">
    <property type="protein sequence ID" value="SVA51563.1"/>
    <property type="molecule type" value="Genomic_DNA"/>
</dbReference>
<dbReference type="PANTHER" id="PTHR24189:SF50">
    <property type="entry name" value="ANKYRIN REPEAT AND SOCS BOX PROTEIN 2"/>
    <property type="match status" value="1"/>
</dbReference>
<dbReference type="InterPro" id="IPR036770">
    <property type="entry name" value="Ankyrin_rpt-contain_sf"/>
</dbReference>
<dbReference type="SUPFAM" id="SSF48403">
    <property type="entry name" value="Ankyrin repeat"/>
    <property type="match status" value="1"/>
</dbReference>
<dbReference type="PROSITE" id="PS50297">
    <property type="entry name" value="ANK_REP_REGION"/>
    <property type="match status" value="1"/>
</dbReference>
<proteinExistence type="predicted"/>
<organism evidence="3">
    <name type="scientific">marine metagenome</name>
    <dbReference type="NCBI Taxonomy" id="408172"/>
    <lineage>
        <taxon>unclassified sequences</taxon>
        <taxon>metagenomes</taxon>
        <taxon>ecological metagenomes</taxon>
    </lineage>
</organism>
<protein>
    <submittedName>
        <fullName evidence="3">Uncharacterized protein</fullName>
    </submittedName>
</protein>
<evidence type="ECO:0000256" key="1">
    <source>
        <dbReference type="ARBA" id="ARBA00022737"/>
    </source>
</evidence>
<dbReference type="Pfam" id="PF12796">
    <property type="entry name" value="Ank_2"/>
    <property type="match status" value="1"/>
</dbReference>
<dbReference type="PANTHER" id="PTHR24189">
    <property type="entry name" value="MYOTROPHIN"/>
    <property type="match status" value="1"/>
</dbReference>
<keyword evidence="2" id="KW-0040">ANK repeat</keyword>
<evidence type="ECO:0000313" key="3">
    <source>
        <dbReference type="EMBL" id="SVA51563.1"/>
    </source>
</evidence>
<evidence type="ECO:0000256" key="2">
    <source>
        <dbReference type="ARBA" id="ARBA00023043"/>
    </source>
</evidence>
<dbReference type="InterPro" id="IPR002110">
    <property type="entry name" value="Ankyrin_rpt"/>
</dbReference>
<reference evidence="3" key="1">
    <citation type="submission" date="2018-05" db="EMBL/GenBank/DDBJ databases">
        <authorList>
            <person name="Lanie J.A."/>
            <person name="Ng W.-L."/>
            <person name="Kazmierczak K.M."/>
            <person name="Andrzejewski T.M."/>
            <person name="Davidsen T.M."/>
            <person name="Wayne K.J."/>
            <person name="Tettelin H."/>
            <person name="Glass J.I."/>
            <person name="Rusch D."/>
            <person name="Podicherti R."/>
            <person name="Tsui H.-C.T."/>
            <person name="Winkler M.E."/>
        </authorList>
    </citation>
    <scope>NUCLEOTIDE SEQUENCE</scope>
</reference>
<dbReference type="AlphaFoldDB" id="A0A381WI14"/>